<evidence type="ECO:0000313" key="3">
    <source>
        <dbReference type="EMBL" id="TXD90216.1"/>
    </source>
</evidence>
<dbReference type="InterPro" id="IPR052558">
    <property type="entry name" value="Siderophore_Hydrolase_D"/>
</dbReference>
<protein>
    <submittedName>
        <fullName evidence="3">Alpha/beta hydrolase</fullName>
    </submittedName>
</protein>
<keyword evidence="2 3" id="KW-0378">Hydrolase</keyword>
<dbReference type="GO" id="GO:0016788">
    <property type="term" value="F:hydrolase activity, acting on ester bonds"/>
    <property type="evidence" value="ECO:0007669"/>
    <property type="project" value="TreeGrafter"/>
</dbReference>
<dbReference type="SUPFAM" id="SSF53474">
    <property type="entry name" value="alpha/beta-Hydrolases"/>
    <property type="match status" value="1"/>
</dbReference>
<name>A0A5C6ZJT2_9FLAO</name>
<dbReference type="InterPro" id="IPR000801">
    <property type="entry name" value="Esterase-like"/>
</dbReference>
<dbReference type="PANTHER" id="PTHR40841:SF2">
    <property type="entry name" value="SIDEROPHORE-DEGRADING ESTERASE (EUROFUNG)"/>
    <property type="match status" value="1"/>
</dbReference>
<evidence type="ECO:0000313" key="4">
    <source>
        <dbReference type="Proteomes" id="UP000321578"/>
    </source>
</evidence>
<organism evidence="3 4">
    <name type="scientific">Subsaximicrobium wynnwilliamsii</name>
    <dbReference type="NCBI Taxonomy" id="291179"/>
    <lineage>
        <taxon>Bacteria</taxon>
        <taxon>Pseudomonadati</taxon>
        <taxon>Bacteroidota</taxon>
        <taxon>Flavobacteriia</taxon>
        <taxon>Flavobacteriales</taxon>
        <taxon>Flavobacteriaceae</taxon>
        <taxon>Subsaximicrobium</taxon>
    </lineage>
</organism>
<dbReference type="OrthoDB" id="9784036at2"/>
<dbReference type="SUPFAM" id="SSF48452">
    <property type="entry name" value="TPR-like"/>
    <property type="match status" value="1"/>
</dbReference>
<comment type="caution">
    <text evidence="3">The sequence shown here is derived from an EMBL/GenBank/DDBJ whole genome shotgun (WGS) entry which is preliminary data.</text>
</comment>
<evidence type="ECO:0000256" key="2">
    <source>
        <dbReference type="ARBA" id="ARBA00022801"/>
    </source>
</evidence>
<dbReference type="AlphaFoldDB" id="A0A5C6ZJT2"/>
<dbReference type="Pfam" id="PF00756">
    <property type="entry name" value="Esterase"/>
    <property type="match status" value="1"/>
</dbReference>
<sequence>MELKIRIREINFFITINTQLMKLKSLSLFTLIVLCYTVSIAQSKQLINIGQSNTIYSKILKEERTIWVQVPESVNAKTNHPNKYPVVYVLDGGVHFLSVCSVINQLSPSSVPEMIVVGIGNSENRTRDLSPTKVKEARGSSEWVKDSGGGERFTDFIAQELIPYIDNTYPTANNKTFIGHSFGGLLVVNTLINRPELFNNYIAIDPSLWWDNEVLTGKIADRLPSEKYKNKSLFLSMANPLPQDTEKDINVLIKDNSMSTEGLRAIHRFSKTVSEATNSSLDFNYKYYENEDHGTIPLISIYDGMRFLFPWYKMSGKLVDIIKNPNTTAEKLKNAFNTRFDMLSNNLGYQVYPEEEMLNNLGYMFMSNSPKKSFGLLEMAIKYYPKNANGYDSMSDYYVSQNDFQNAILYSEKALAISGSDYHKNKLQKLKNK</sequence>
<dbReference type="InterPro" id="IPR029058">
    <property type="entry name" value="AB_hydrolase_fold"/>
</dbReference>
<evidence type="ECO:0000256" key="1">
    <source>
        <dbReference type="ARBA" id="ARBA00005622"/>
    </source>
</evidence>
<keyword evidence="4" id="KW-1185">Reference proteome</keyword>
<reference evidence="3 4" key="1">
    <citation type="submission" date="2019-08" db="EMBL/GenBank/DDBJ databases">
        <title>Genomes of Subsaximicrobium wynnwilliamsii strains.</title>
        <authorList>
            <person name="Bowman J.P."/>
        </authorList>
    </citation>
    <scope>NUCLEOTIDE SEQUENCE [LARGE SCALE GENOMIC DNA]</scope>
    <source>
        <strain evidence="3 4">2-80-2</strain>
    </source>
</reference>
<dbReference type="PANTHER" id="PTHR40841">
    <property type="entry name" value="SIDEROPHORE TRIACETYLFUSARININE C ESTERASE"/>
    <property type="match status" value="1"/>
</dbReference>
<dbReference type="Gene3D" id="3.40.50.1820">
    <property type="entry name" value="alpha/beta hydrolase"/>
    <property type="match status" value="1"/>
</dbReference>
<proteinExistence type="inferred from homology"/>
<dbReference type="EMBL" id="VORO01000004">
    <property type="protein sequence ID" value="TXD90216.1"/>
    <property type="molecule type" value="Genomic_DNA"/>
</dbReference>
<gene>
    <name evidence="3" type="ORF">ESY86_05605</name>
</gene>
<dbReference type="Proteomes" id="UP000321578">
    <property type="component" value="Unassembled WGS sequence"/>
</dbReference>
<dbReference type="InterPro" id="IPR011990">
    <property type="entry name" value="TPR-like_helical_dom_sf"/>
</dbReference>
<comment type="similarity">
    <text evidence="1">Belongs to the esterase D family.</text>
</comment>
<accession>A0A5C6ZJT2</accession>